<dbReference type="PANTHER" id="PTHR11707:SF28">
    <property type="entry name" value="60 KDA LYSOPHOSPHOLIPASE"/>
    <property type="match status" value="1"/>
</dbReference>
<dbReference type="GO" id="GO:0004067">
    <property type="term" value="F:asparaginase activity"/>
    <property type="evidence" value="ECO:0007669"/>
    <property type="project" value="UniProtKB-UniRule"/>
</dbReference>
<reference evidence="10 11" key="1">
    <citation type="journal article" date="2010" name="Cell">
        <title>The genome of Naegleria gruberi illuminates early eukaryotic versatility.</title>
        <authorList>
            <person name="Fritz-Laylin L.K."/>
            <person name="Prochnik S.E."/>
            <person name="Ginger M.L."/>
            <person name="Dacks J.B."/>
            <person name="Carpenter M.L."/>
            <person name="Field M.C."/>
            <person name="Kuo A."/>
            <person name="Paredez A."/>
            <person name="Chapman J."/>
            <person name="Pham J."/>
            <person name="Shu S."/>
            <person name="Neupane R."/>
            <person name="Cipriano M."/>
            <person name="Mancuso J."/>
            <person name="Tu H."/>
            <person name="Salamov A."/>
            <person name="Lindquist E."/>
            <person name="Shapiro H."/>
            <person name="Lucas S."/>
            <person name="Grigoriev I.V."/>
            <person name="Cande W.Z."/>
            <person name="Fulton C."/>
            <person name="Rokhsar D.S."/>
            <person name="Dawson S.C."/>
        </authorList>
    </citation>
    <scope>NUCLEOTIDE SEQUENCE [LARGE SCALE GENOMIC DNA]</scope>
    <source>
        <strain evidence="10 11">NEG-M</strain>
    </source>
</reference>
<dbReference type="RefSeq" id="XP_002679691.1">
    <property type="nucleotide sequence ID" value="XM_002679645.1"/>
</dbReference>
<dbReference type="PROSITE" id="PS51732">
    <property type="entry name" value="ASN_GLN_ASE_3"/>
    <property type="match status" value="1"/>
</dbReference>
<dbReference type="EMBL" id="GG738856">
    <property type="protein sequence ID" value="EFC46947.1"/>
    <property type="molecule type" value="Genomic_DNA"/>
</dbReference>
<keyword evidence="11" id="KW-1185">Reference proteome</keyword>
<keyword evidence="4" id="KW-0040">ANK repeat</keyword>
<dbReference type="Gene3D" id="3.40.50.1170">
    <property type="entry name" value="L-asparaginase, N-terminal domain"/>
    <property type="match status" value="1"/>
</dbReference>
<feature type="domain" description="Asparaginase/glutaminase C-terminal" evidence="9">
    <location>
        <begin position="216"/>
        <end position="330"/>
    </location>
</feature>
<dbReference type="InterPro" id="IPR040919">
    <property type="entry name" value="Asparaginase_C"/>
</dbReference>
<protein>
    <recommendedName>
        <fullName evidence="1">asparaginase</fullName>
        <ecNumber evidence="1">3.5.1.1</ecNumber>
    </recommendedName>
</protein>
<dbReference type="InterPro" id="IPR006034">
    <property type="entry name" value="Asparaginase/glutaminase-like"/>
</dbReference>
<evidence type="ECO:0000259" key="8">
    <source>
        <dbReference type="Pfam" id="PF00710"/>
    </source>
</evidence>
<name>D2V7Y7_NAEGR</name>
<dbReference type="InterPro" id="IPR006033">
    <property type="entry name" value="AsnA_fam"/>
</dbReference>
<evidence type="ECO:0000256" key="5">
    <source>
        <dbReference type="ARBA" id="ARBA00061199"/>
    </source>
</evidence>
<dbReference type="InterPro" id="IPR027474">
    <property type="entry name" value="L-asparaginase_N"/>
</dbReference>
<feature type="active site" description="O-isoaspartyl threonine intermediate" evidence="6">
    <location>
        <position position="9"/>
    </location>
</feature>
<evidence type="ECO:0000313" key="11">
    <source>
        <dbReference type="Proteomes" id="UP000006671"/>
    </source>
</evidence>
<dbReference type="Pfam" id="PF17763">
    <property type="entry name" value="Asparaginase_C"/>
    <property type="match status" value="1"/>
</dbReference>
<dbReference type="PANTHER" id="PTHR11707">
    <property type="entry name" value="L-ASPARAGINASE"/>
    <property type="match status" value="1"/>
</dbReference>
<evidence type="ECO:0000256" key="7">
    <source>
        <dbReference type="PIRSR" id="PIRSR001220-2"/>
    </source>
</evidence>
<dbReference type="STRING" id="5762.D2V7Y7"/>
<dbReference type="VEuPathDB" id="AmoebaDB:NAEGRDRAFT_1759"/>
<dbReference type="InterPro" id="IPR027473">
    <property type="entry name" value="L-asparaginase_C"/>
</dbReference>
<dbReference type="FunFam" id="3.40.50.1170:FF:000003">
    <property type="entry name" value="60 kDa lysophospholipase"/>
    <property type="match status" value="1"/>
</dbReference>
<feature type="non-terminal residue" evidence="10">
    <location>
        <position position="1"/>
    </location>
</feature>
<proteinExistence type="inferred from homology"/>
<gene>
    <name evidence="10" type="ORF">NAEGRDRAFT_1759</name>
</gene>
<dbReference type="SFLD" id="SFLDS00057">
    <property type="entry name" value="Glutaminase/Asparaginase"/>
    <property type="match status" value="1"/>
</dbReference>
<evidence type="ECO:0000256" key="1">
    <source>
        <dbReference type="ARBA" id="ARBA00012920"/>
    </source>
</evidence>
<evidence type="ECO:0000256" key="2">
    <source>
        <dbReference type="ARBA" id="ARBA00022737"/>
    </source>
</evidence>
<dbReference type="SMART" id="SM00870">
    <property type="entry name" value="Asparaginase"/>
    <property type="match status" value="1"/>
</dbReference>
<dbReference type="FunCoup" id="D2V7Y7">
    <property type="interactions" value="15"/>
</dbReference>
<dbReference type="InterPro" id="IPR036152">
    <property type="entry name" value="Asp/glu_Ase-like_sf"/>
</dbReference>
<dbReference type="PRINTS" id="PR00139">
    <property type="entry name" value="ASNGLNASE"/>
</dbReference>
<dbReference type="NCBIfam" id="TIGR00519">
    <property type="entry name" value="asnASE_I"/>
    <property type="match status" value="1"/>
</dbReference>
<dbReference type="KEGG" id="ngr:NAEGRDRAFT_1759"/>
<dbReference type="OMA" id="GESWPAQ"/>
<dbReference type="InParanoid" id="D2V7Y7"/>
<dbReference type="Proteomes" id="UP000006671">
    <property type="component" value="Unassembled WGS sequence"/>
</dbReference>
<accession>D2V7Y7</accession>
<dbReference type="SUPFAM" id="SSF53774">
    <property type="entry name" value="Glutaminase/Asparaginase"/>
    <property type="match status" value="1"/>
</dbReference>
<dbReference type="PIRSF" id="PIRSF500176">
    <property type="entry name" value="L_ASNase"/>
    <property type="match status" value="1"/>
</dbReference>
<dbReference type="Gene3D" id="3.40.50.40">
    <property type="match status" value="1"/>
</dbReference>
<organism evidence="11">
    <name type="scientific">Naegleria gruberi</name>
    <name type="common">Amoeba</name>
    <dbReference type="NCBI Taxonomy" id="5762"/>
    <lineage>
        <taxon>Eukaryota</taxon>
        <taxon>Discoba</taxon>
        <taxon>Heterolobosea</taxon>
        <taxon>Tetramitia</taxon>
        <taxon>Eutetramitia</taxon>
        <taxon>Vahlkampfiidae</taxon>
        <taxon>Naegleria</taxon>
    </lineage>
</organism>
<evidence type="ECO:0000256" key="4">
    <source>
        <dbReference type="ARBA" id="ARBA00023043"/>
    </source>
</evidence>
<dbReference type="CDD" id="cd08963">
    <property type="entry name" value="L-asparaginase_I"/>
    <property type="match status" value="1"/>
</dbReference>
<evidence type="ECO:0000259" key="9">
    <source>
        <dbReference type="Pfam" id="PF17763"/>
    </source>
</evidence>
<feature type="binding site" evidence="7">
    <location>
        <begin position="94"/>
        <end position="95"/>
    </location>
    <ligand>
        <name>substrate</name>
    </ligand>
</feature>
<keyword evidence="2" id="KW-0677">Repeat</keyword>
<feature type="binding site" evidence="7">
    <location>
        <position position="63"/>
    </location>
    <ligand>
        <name>substrate</name>
    </ligand>
</feature>
<dbReference type="GO" id="GO:0009066">
    <property type="term" value="P:aspartate family amino acid metabolic process"/>
    <property type="evidence" value="ECO:0007669"/>
    <property type="project" value="UniProtKB-ARBA"/>
</dbReference>
<dbReference type="GeneID" id="8860279"/>
<dbReference type="PIRSF" id="PIRSF001220">
    <property type="entry name" value="L-ASNase_gatD"/>
    <property type="match status" value="1"/>
</dbReference>
<dbReference type="NCBIfam" id="NF006998">
    <property type="entry name" value="PRK09461.1"/>
    <property type="match status" value="1"/>
</dbReference>
<comment type="similarity">
    <text evidence="5">In the N-terminal section; belongs to the asparaginase 1 family.</text>
</comment>
<evidence type="ECO:0000256" key="6">
    <source>
        <dbReference type="PIRSR" id="PIRSR001220-1"/>
    </source>
</evidence>
<dbReference type="InterPro" id="IPR041725">
    <property type="entry name" value="L-asparaginase_I"/>
</dbReference>
<keyword evidence="3" id="KW-0378">Hydrolase</keyword>
<dbReference type="AlphaFoldDB" id="D2V7Y7"/>
<dbReference type="OrthoDB" id="427002at2759"/>
<dbReference type="EC" id="3.5.1.1" evidence="1"/>
<evidence type="ECO:0000256" key="3">
    <source>
        <dbReference type="ARBA" id="ARBA00022801"/>
    </source>
</evidence>
<sequence length="341" mass="37935">ILAIYTGGTIGMKKSSEGYQPVKGYLRKKLAQLSQFNDERHRKLYLTLAALYQLLEFDPILDSSDMGYKDWVKIAQCVYDHYNNYDSFIILHGTDTMCYTASALSFMFRNLAKPVILTGSQIPISQTRNDGFDNLLGSITVASRVYIPEVCVFFHNKLFRGNRCTKMDAGDLSAFDSPNVPPLVKLGIDMEVNWSLIRPPPAQNQEFKMVPITNSNVGILRIFPGISPTLMSNFFLPPMEGVVMLSYGVGNVPSSRSDFLQAIKEATNRGIVVVNCTQCFKGAVSASYKTGSVLYEIGVASGSDMTPEASVTKLMYLLSCDYEIEEVKRLLTVDLRGELNK</sequence>
<dbReference type="eggNOG" id="KOG0503">
    <property type="taxonomic scope" value="Eukaryota"/>
</dbReference>
<feature type="domain" description="L-asparaginase N-terminal" evidence="8">
    <location>
        <begin position="1"/>
        <end position="196"/>
    </location>
</feature>
<evidence type="ECO:0000313" key="10">
    <source>
        <dbReference type="EMBL" id="EFC46947.1"/>
    </source>
</evidence>
<dbReference type="Pfam" id="PF00710">
    <property type="entry name" value="Asparaginase"/>
    <property type="match status" value="1"/>
</dbReference>
<dbReference type="InterPro" id="IPR037152">
    <property type="entry name" value="L-asparaginase_N_sf"/>
</dbReference>
<dbReference type="FunFam" id="3.40.50.40:FF:000001">
    <property type="entry name" value="L-asparaginase 1"/>
    <property type="match status" value="1"/>
</dbReference>
<feature type="non-terminal residue" evidence="10">
    <location>
        <position position="341"/>
    </location>
</feature>